<keyword evidence="1" id="KW-0732">Signal</keyword>
<dbReference type="Proteomes" id="UP001331761">
    <property type="component" value="Unassembled WGS sequence"/>
</dbReference>
<dbReference type="AlphaFoldDB" id="A0AAN8F4C1"/>
<feature type="chain" id="PRO_5042998074" evidence="1">
    <location>
        <begin position="16"/>
        <end position="162"/>
    </location>
</feature>
<gene>
    <name evidence="2" type="ORF">GCK32_000195</name>
</gene>
<protein>
    <submittedName>
        <fullName evidence="2">Uncharacterized protein</fullName>
    </submittedName>
</protein>
<evidence type="ECO:0000256" key="1">
    <source>
        <dbReference type="SAM" id="SignalP"/>
    </source>
</evidence>
<sequence>MPFFLVFFLHSRSSGVVPGSSVVGGSQVGDLVKVRWPHRSSRTASWWRTHDVSVPTFNPSVESEERGNSSEQTARDREIITRIIEIAEENHLLKEMVAKVSSMVISISRKQDKLEEMVAELLKRIPARNDQELTIDYSYVTAKFVAGLRRRFGSKGIRRRSS</sequence>
<organism evidence="2 3">
    <name type="scientific">Trichostrongylus colubriformis</name>
    <name type="common">Black scour worm</name>
    <dbReference type="NCBI Taxonomy" id="6319"/>
    <lineage>
        <taxon>Eukaryota</taxon>
        <taxon>Metazoa</taxon>
        <taxon>Ecdysozoa</taxon>
        <taxon>Nematoda</taxon>
        <taxon>Chromadorea</taxon>
        <taxon>Rhabditida</taxon>
        <taxon>Rhabditina</taxon>
        <taxon>Rhabditomorpha</taxon>
        <taxon>Strongyloidea</taxon>
        <taxon>Trichostrongylidae</taxon>
        <taxon>Trichostrongylus</taxon>
    </lineage>
</organism>
<evidence type="ECO:0000313" key="3">
    <source>
        <dbReference type="Proteomes" id="UP001331761"/>
    </source>
</evidence>
<reference evidence="2 3" key="1">
    <citation type="submission" date="2019-10" db="EMBL/GenBank/DDBJ databases">
        <title>Assembly and Annotation for the nematode Trichostrongylus colubriformis.</title>
        <authorList>
            <person name="Martin J."/>
        </authorList>
    </citation>
    <scope>NUCLEOTIDE SEQUENCE [LARGE SCALE GENOMIC DNA]</scope>
    <source>
        <strain evidence="2">G859</strain>
        <tissue evidence="2">Whole worm</tissue>
    </source>
</reference>
<name>A0AAN8F4C1_TRICO</name>
<feature type="signal peptide" evidence="1">
    <location>
        <begin position="1"/>
        <end position="15"/>
    </location>
</feature>
<keyword evidence="3" id="KW-1185">Reference proteome</keyword>
<evidence type="ECO:0000313" key="2">
    <source>
        <dbReference type="EMBL" id="KAK5967182.1"/>
    </source>
</evidence>
<proteinExistence type="predicted"/>
<comment type="caution">
    <text evidence="2">The sequence shown here is derived from an EMBL/GenBank/DDBJ whole genome shotgun (WGS) entry which is preliminary data.</text>
</comment>
<accession>A0AAN8F4C1</accession>
<dbReference type="EMBL" id="WIXE01022738">
    <property type="protein sequence ID" value="KAK5967182.1"/>
    <property type="molecule type" value="Genomic_DNA"/>
</dbReference>